<name>A0A7H8QU16_TALRU</name>
<dbReference type="PANTHER" id="PTHR12265:SF30">
    <property type="entry name" value="TRANSMEMBRANE PROTEIN 53"/>
    <property type="match status" value="1"/>
</dbReference>
<organism evidence="7 8">
    <name type="scientific">Talaromyces rugulosus</name>
    <name type="common">Penicillium rugulosum</name>
    <dbReference type="NCBI Taxonomy" id="121627"/>
    <lineage>
        <taxon>Eukaryota</taxon>
        <taxon>Fungi</taxon>
        <taxon>Dikarya</taxon>
        <taxon>Ascomycota</taxon>
        <taxon>Pezizomycotina</taxon>
        <taxon>Eurotiomycetes</taxon>
        <taxon>Eurotiomycetidae</taxon>
        <taxon>Eurotiales</taxon>
        <taxon>Trichocomaceae</taxon>
        <taxon>Talaromyces</taxon>
        <taxon>Talaromyces sect. Islandici</taxon>
    </lineage>
</organism>
<dbReference type="Proteomes" id="UP000509510">
    <property type="component" value="Chromosome II"/>
</dbReference>
<dbReference type="OrthoDB" id="77878at2759"/>
<dbReference type="KEGG" id="trg:TRUGW13939_04119"/>
<keyword evidence="4" id="KW-0472">Membrane</keyword>
<evidence type="ECO:0000313" key="7">
    <source>
        <dbReference type="EMBL" id="QKX57011.1"/>
    </source>
</evidence>
<dbReference type="Pfam" id="PF05705">
    <property type="entry name" value="DUF829"/>
    <property type="match status" value="1"/>
</dbReference>
<protein>
    <recommendedName>
        <fullName evidence="9">Indole-diterpene biosynthesis protein PaxU</fullName>
    </recommendedName>
</protein>
<proteinExistence type="predicted"/>
<evidence type="ECO:0000256" key="3">
    <source>
        <dbReference type="ARBA" id="ARBA00022989"/>
    </source>
</evidence>
<evidence type="ECO:0000256" key="4">
    <source>
        <dbReference type="ARBA" id="ARBA00023136"/>
    </source>
</evidence>
<gene>
    <name evidence="7" type="ORF">TRUGW13939_04119</name>
</gene>
<evidence type="ECO:0000313" key="8">
    <source>
        <dbReference type="Proteomes" id="UP000509510"/>
    </source>
</evidence>
<evidence type="ECO:0000256" key="2">
    <source>
        <dbReference type="ARBA" id="ARBA00022692"/>
    </source>
</evidence>
<evidence type="ECO:0000256" key="1">
    <source>
        <dbReference type="ARBA" id="ARBA00004126"/>
    </source>
</evidence>
<dbReference type="RefSeq" id="XP_035343189.1">
    <property type="nucleotide sequence ID" value="XM_035487296.1"/>
</dbReference>
<keyword evidence="8" id="KW-1185">Reference proteome</keyword>
<dbReference type="InterPro" id="IPR008547">
    <property type="entry name" value="DUF829_TMEM53"/>
</dbReference>
<sequence length="274" mass="30629">MPISFEDLKSLGSRVSLYTPEPSTPNQLVIICSWADGGCRTIARYLELYRTIAPEARILLIQCSSSDLISPYAWQRASIKPAVQFLLNDGLLRRSPNSTRGAPKIMLHSFSNGGSLTATQFLFLLREATNAPLPLVGIIMDSSPDGGTYRQTHQAIVVSQPRPIVQRAAVSLLAHAVLLPIWASYAIGREENSQRVMRRVFLDQDYVDTTSICYLYSKDDLVTNWTYVHLHAKEARRKGWSVDELEFLGSSHCAHMSVDKERYAAAVVKMWTGL</sequence>
<dbReference type="PANTHER" id="PTHR12265">
    <property type="entry name" value="TRANSMEMBRANE PROTEIN 53"/>
    <property type="match status" value="1"/>
</dbReference>
<keyword evidence="3" id="KW-1133">Transmembrane helix</keyword>
<evidence type="ECO:0000256" key="5">
    <source>
        <dbReference type="ARBA" id="ARBA00023242"/>
    </source>
</evidence>
<dbReference type="AlphaFoldDB" id="A0A7H8QU16"/>
<comment type="subcellular location">
    <subcellularLocation>
        <location evidence="6">Endomembrane system</location>
        <topology evidence="6">Single-pass membrane protein</topology>
    </subcellularLocation>
    <subcellularLocation>
        <location evidence="1">Nucleus membrane</location>
    </subcellularLocation>
</comment>
<dbReference type="GeneID" id="55991621"/>
<evidence type="ECO:0008006" key="9">
    <source>
        <dbReference type="Google" id="ProtNLM"/>
    </source>
</evidence>
<reference evidence="8" key="1">
    <citation type="submission" date="2020-06" db="EMBL/GenBank/DDBJ databases">
        <title>A chromosome-scale genome assembly of Talaromyces rugulosus W13939.</title>
        <authorList>
            <person name="Wang B."/>
            <person name="Guo L."/>
            <person name="Ye K."/>
            <person name="Wang L."/>
        </authorList>
    </citation>
    <scope>NUCLEOTIDE SEQUENCE [LARGE SCALE GENOMIC DNA]</scope>
    <source>
        <strain evidence="8">W13939</strain>
    </source>
</reference>
<keyword evidence="5" id="KW-0539">Nucleus</keyword>
<accession>A0A7H8QU16</accession>
<keyword evidence="2" id="KW-0812">Transmembrane</keyword>
<dbReference type="GO" id="GO:0031965">
    <property type="term" value="C:nuclear membrane"/>
    <property type="evidence" value="ECO:0007669"/>
    <property type="project" value="UniProtKB-SubCell"/>
</dbReference>
<dbReference type="EMBL" id="CP055899">
    <property type="protein sequence ID" value="QKX57011.1"/>
    <property type="molecule type" value="Genomic_DNA"/>
</dbReference>
<evidence type="ECO:0000256" key="6">
    <source>
        <dbReference type="ARBA" id="ARBA00037847"/>
    </source>
</evidence>